<gene>
    <name evidence="1" type="ORF">PMAYCL1PPCAC_26887</name>
</gene>
<proteinExistence type="predicted"/>
<feature type="non-terminal residue" evidence="1">
    <location>
        <position position="1"/>
    </location>
</feature>
<dbReference type="AlphaFoldDB" id="A0AAN5D6Q3"/>
<evidence type="ECO:0000313" key="2">
    <source>
        <dbReference type="Proteomes" id="UP001328107"/>
    </source>
</evidence>
<feature type="non-terminal residue" evidence="1">
    <location>
        <position position="148"/>
    </location>
</feature>
<comment type="caution">
    <text evidence="1">The sequence shown here is derived from an EMBL/GenBank/DDBJ whole genome shotgun (WGS) entry which is preliminary data.</text>
</comment>
<protein>
    <submittedName>
        <fullName evidence="1">Uncharacterized protein</fullName>
    </submittedName>
</protein>
<reference evidence="2" key="1">
    <citation type="submission" date="2022-10" db="EMBL/GenBank/DDBJ databases">
        <title>Genome assembly of Pristionchus species.</title>
        <authorList>
            <person name="Yoshida K."/>
            <person name="Sommer R.J."/>
        </authorList>
    </citation>
    <scope>NUCLEOTIDE SEQUENCE [LARGE SCALE GENOMIC DNA]</scope>
    <source>
        <strain evidence="2">RS5460</strain>
    </source>
</reference>
<accession>A0AAN5D6Q3</accession>
<evidence type="ECO:0000313" key="1">
    <source>
        <dbReference type="EMBL" id="GMR56692.1"/>
    </source>
</evidence>
<name>A0AAN5D6Q3_9BILA</name>
<dbReference type="EMBL" id="BTRK01000006">
    <property type="protein sequence ID" value="GMR56692.1"/>
    <property type="molecule type" value="Genomic_DNA"/>
</dbReference>
<sequence length="148" mass="16689">LWRNFEKSINSISKQTGIVGGLFGQNLDLMRKLTFELGNALYTHFAGTWGEGTNGKSIVIQQASAFEACKELQRSLGFIMDIHRFKHTQHLESIESRKNSTTIPNGKEYVLLPTFEAPNEIKEELVETKDEPIDSLAEIKHEEPVADV</sequence>
<keyword evidence="2" id="KW-1185">Reference proteome</keyword>
<organism evidence="1 2">
    <name type="scientific">Pristionchus mayeri</name>
    <dbReference type="NCBI Taxonomy" id="1317129"/>
    <lineage>
        <taxon>Eukaryota</taxon>
        <taxon>Metazoa</taxon>
        <taxon>Ecdysozoa</taxon>
        <taxon>Nematoda</taxon>
        <taxon>Chromadorea</taxon>
        <taxon>Rhabditida</taxon>
        <taxon>Rhabditina</taxon>
        <taxon>Diplogasteromorpha</taxon>
        <taxon>Diplogasteroidea</taxon>
        <taxon>Neodiplogasteridae</taxon>
        <taxon>Pristionchus</taxon>
    </lineage>
</organism>
<dbReference type="Proteomes" id="UP001328107">
    <property type="component" value="Unassembled WGS sequence"/>
</dbReference>